<dbReference type="Proteomes" id="UP001217417">
    <property type="component" value="Unassembled WGS sequence"/>
</dbReference>
<reference evidence="2" key="1">
    <citation type="submission" date="2023-03" db="EMBL/GenBank/DDBJ databases">
        <title>Near-Complete genome sequence of Lipomyces tetrasporous NRRL Y-64009, an oleaginous yeast capable of growing on lignocellulosic hydrolysates.</title>
        <authorList>
            <consortium name="Lawrence Berkeley National Laboratory"/>
            <person name="Jagtap S.S."/>
            <person name="Liu J.-J."/>
            <person name="Walukiewicz H.E."/>
            <person name="Pangilinan J."/>
            <person name="Lipzen A."/>
            <person name="Ahrendt S."/>
            <person name="Koriabine M."/>
            <person name="Cobaugh K."/>
            <person name="Salamov A."/>
            <person name="Yoshinaga Y."/>
            <person name="Ng V."/>
            <person name="Daum C."/>
            <person name="Grigoriev I.V."/>
            <person name="Slininger P.J."/>
            <person name="Dien B.S."/>
            <person name="Jin Y.-S."/>
            <person name="Rao C.V."/>
        </authorList>
    </citation>
    <scope>NUCLEOTIDE SEQUENCE</scope>
    <source>
        <strain evidence="2">NRRL Y-64009</strain>
    </source>
</reference>
<gene>
    <name evidence="2" type="ORF">POJ06DRAFT_245726</name>
</gene>
<protein>
    <recommendedName>
        <fullName evidence="4">Secreted protein</fullName>
    </recommendedName>
</protein>
<keyword evidence="1" id="KW-0732">Signal</keyword>
<evidence type="ECO:0008006" key="4">
    <source>
        <dbReference type="Google" id="ProtNLM"/>
    </source>
</evidence>
<organism evidence="2 3">
    <name type="scientific">Lipomyces tetrasporus</name>
    <dbReference type="NCBI Taxonomy" id="54092"/>
    <lineage>
        <taxon>Eukaryota</taxon>
        <taxon>Fungi</taxon>
        <taxon>Dikarya</taxon>
        <taxon>Ascomycota</taxon>
        <taxon>Saccharomycotina</taxon>
        <taxon>Lipomycetes</taxon>
        <taxon>Lipomycetales</taxon>
        <taxon>Lipomycetaceae</taxon>
        <taxon>Lipomyces</taxon>
    </lineage>
</organism>
<dbReference type="GeneID" id="80881860"/>
<dbReference type="RefSeq" id="XP_056046270.1">
    <property type="nucleotide sequence ID" value="XM_056186694.1"/>
</dbReference>
<evidence type="ECO:0000256" key="1">
    <source>
        <dbReference type="SAM" id="SignalP"/>
    </source>
</evidence>
<comment type="caution">
    <text evidence="2">The sequence shown here is derived from an EMBL/GenBank/DDBJ whole genome shotgun (WGS) entry which is preliminary data.</text>
</comment>
<dbReference type="AlphaFoldDB" id="A0AAD7VW02"/>
<feature type="chain" id="PRO_5042000719" description="Secreted protein" evidence="1">
    <location>
        <begin position="24"/>
        <end position="89"/>
    </location>
</feature>
<accession>A0AAD7VW02</accession>
<name>A0AAD7VW02_9ASCO</name>
<dbReference type="PROSITE" id="PS51257">
    <property type="entry name" value="PROKAR_LIPOPROTEIN"/>
    <property type="match status" value="1"/>
</dbReference>
<dbReference type="EMBL" id="JARPMG010000002">
    <property type="protein sequence ID" value="KAJ8102820.1"/>
    <property type="molecule type" value="Genomic_DNA"/>
</dbReference>
<evidence type="ECO:0000313" key="3">
    <source>
        <dbReference type="Proteomes" id="UP001217417"/>
    </source>
</evidence>
<proteinExistence type="predicted"/>
<evidence type="ECO:0000313" key="2">
    <source>
        <dbReference type="EMBL" id="KAJ8102820.1"/>
    </source>
</evidence>
<keyword evidence="3" id="KW-1185">Reference proteome</keyword>
<feature type="signal peptide" evidence="1">
    <location>
        <begin position="1"/>
        <end position="23"/>
    </location>
</feature>
<sequence length="89" mass="9734">MRLAVPSFFAYMSIIIACPSCRAAKRPCLTSPKTTVNGNNLASLTRSLDTRTNSRCPGRCFIDDVDGSVLNTACRSYKLSRAAVFLRTL</sequence>